<evidence type="ECO:0000313" key="2">
    <source>
        <dbReference type="Proteomes" id="UP000770661"/>
    </source>
</evidence>
<evidence type="ECO:0000313" key="1">
    <source>
        <dbReference type="EMBL" id="KAG0712292.1"/>
    </source>
</evidence>
<dbReference type="AlphaFoldDB" id="A0A8J5CLK5"/>
<gene>
    <name evidence="1" type="ORF">GWK47_018790</name>
</gene>
<sequence length="286" mass="31615">MPDEQGASVDRIAILVSGINTEKLLGVPKLLSGTGQAIATAVSAALEEWDISENVSALSFDTTTSNTGHLSGACGHSGEQKTRPPSFCISRVVTTSLSLLPRKRMWNAWGLPLDQILLSSLASSRSGRTSVKMDYSLSQTSLQVCTRKRDDLICCWKHHLVKHQPRDDYRELLELAIRCLDGALPKLFSDGPGALHRARWMAKLIYAMKILLFANQFQLTARETLGLKRFTFFVLEVYVSAWFTASVPSSAPANDLRLLQGPVRVPRRQNIKNMSHSLRSSPVVPQ</sequence>
<dbReference type="Proteomes" id="UP000770661">
    <property type="component" value="Unassembled WGS sequence"/>
</dbReference>
<name>A0A8J5CLK5_CHIOP</name>
<protein>
    <submittedName>
        <fullName evidence="1">Uncharacterized protein</fullName>
    </submittedName>
</protein>
<keyword evidence="2" id="KW-1185">Reference proteome</keyword>
<organism evidence="1 2">
    <name type="scientific">Chionoecetes opilio</name>
    <name type="common">Atlantic snow crab</name>
    <name type="synonym">Cancer opilio</name>
    <dbReference type="NCBI Taxonomy" id="41210"/>
    <lineage>
        <taxon>Eukaryota</taxon>
        <taxon>Metazoa</taxon>
        <taxon>Ecdysozoa</taxon>
        <taxon>Arthropoda</taxon>
        <taxon>Crustacea</taxon>
        <taxon>Multicrustacea</taxon>
        <taxon>Malacostraca</taxon>
        <taxon>Eumalacostraca</taxon>
        <taxon>Eucarida</taxon>
        <taxon>Decapoda</taxon>
        <taxon>Pleocyemata</taxon>
        <taxon>Brachyura</taxon>
        <taxon>Eubrachyura</taxon>
        <taxon>Majoidea</taxon>
        <taxon>Majidae</taxon>
        <taxon>Chionoecetes</taxon>
    </lineage>
</organism>
<proteinExistence type="predicted"/>
<comment type="caution">
    <text evidence="1">The sequence shown here is derived from an EMBL/GenBank/DDBJ whole genome shotgun (WGS) entry which is preliminary data.</text>
</comment>
<accession>A0A8J5CLK5</accession>
<dbReference type="EMBL" id="JACEEZ010022558">
    <property type="protein sequence ID" value="KAG0712292.1"/>
    <property type="molecule type" value="Genomic_DNA"/>
</dbReference>
<reference evidence="1" key="1">
    <citation type="submission" date="2020-07" db="EMBL/GenBank/DDBJ databases">
        <title>The High-quality genome of the commercially important snow crab, Chionoecetes opilio.</title>
        <authorList>
            <person name="Jeong J.-H."/>
            <person name="Ryu S."/>
        </authorList>
    </citation>
    <scope>NUCLEOTIDE SEQUENCE</scope>
    <source>
        <strain evidence="1">MADBK_172401_WGS</strain>
        <tissue evidence="1">Digestive gland</tissue>
    </source>
</reference>